<evidence type="ECO:0000256" key="1">
    <source>
        <dbReference type="SAM" id="MobiDB-lite"/>
    </source>
</evidence>
<name>A0A0R0FMA7_SOYBN</name>
<dbReference type="Gramene" id="KRH04467">
    <property type="protein sequence ID" value="KRH04467"/>
    <property type="gene ID" value="GLYMA_17G163400"/>
</dbReference>
<dbReference type="OMA" id="TNTHCEE"/>
<sequence>MWSKVLKGEQEKEQTNYTKRKLMPCFHCNHAFIEPPCFLYKSFSVFNLSLNFPHLSLYNLYMKVVESYHKEASLNTSFQQKRVNCVSLVQSSPSQKLHRSLMEKLVRSSCNKEYMRMAMLKHEETFKEQVYELHRLYRIQKILMQNMEARRGIEASEEEWHFKNGIGLTHKGAQEKPQIKFDLESPAEEHIAESEDGVLEVIDETEIELTLGPSSYNRRKKVETPLTSDSGHSLSSSSSGSSHVNKTRCHGSHTREESSGSIIRLVQVPGSTPGYQSGIRNSFDIEEQLRQERLKQSPWLFQVLNLNMT</sequence>
<reference evidence="3" key="2">
    <citation type="submission" date="2018-02" db="UniProtKB">
        <authorList>
            <consortium name="EnsemblPlants"/>
        </authorList>
    </citation>
    <scope>IDENTIFICATION</scope>
    <source>
        <strain evidence="3">Williams 82</strain>
    </source>
</reference>
<evidence type="ECO:0000313" key="4">
    <source>
        <dbReference type="Proteomes" id="UP000008827"/>
    </source>
</evidence>
<dbReference type="ExpressionAtlas" id="A0A0R0FMA7">
    <property type="expression patterns" value="baseline and differential"/>
</dbReference>
<organism evidence="2">
    <name type="scientific">Glycine max</name>
    <name type="common">Soybean</name>
    <name type="synonym">Glycine hispida</name>
    <dbReference type="NCBI Taxonomy" id="3847"/>
    <lineage>
        <taxon>Eukaryota</taxon>
        <taxon>Viridiplantae</taxon>
        <taxon>Streptophyta</taxon>
        <taxon>Embryophyta</taxon>
        <taxon>Tracheophyta</taxon>
        <taxon>Spermatophyta</taxon>
        <taxon>Magnoliopsida</taxon>
        <taxon>eudicotyledons</taxon>
        <taxon>Gunneridae</taxon>
        <taxon>Pentapetalae</taxon>
        <taxon>rosids</taxon>
        <taxon>fabids</taxon>
        <taxon>Fabales</taxon>
        <taxon>Fabaceae</taxon>
        <taxon>Papilionoideae</taxon>
        <taxon>50 kb inversion clade</taxon>
        <taxon>NPAAA clade</taxon>
        <taxon>indigoferoid/millettioid clade</taxon>
        <taxon>Phaseoleae</taxon>
        <taxon>Glycine</taxon>
        <taxon>Glycine subgen. Soja</taxon>
    </lineage>
</organism>
<feature type="compositionally biased region" description="Low complexity" evidence="1">
    <location>
        <begin position="228"/>
        <end position="243"/>
    </location>
</feature>
<dbReference type="InParanoid" id="A0A0R0FMA7"/>
<dbReference type="PANTHER" id="PTHR33167">
    <property type="entry name" value="TRANSCRIPTION FACTOR, PUTATIVE (DUF863)-RELATED"/>
    <property type="match status" value="1"/>
</dbReference>
<evidence type="ECO:0000313" key="2">
    <source>
        <dbReference type="EMBL" id="KRH04467.1"/>
    </source>
</evidence>
<feature type="region of interest" description="Disordered" evidence="1">
    <location>
        <begin position="213"/>
        <end position="263"/>
    </location>
</feature>
<dbReference type="AlphaFoldDB" id="A0A0R0FMA7"/>
<dbReference type="PANTHER" id="PTHR33167:SF26">
    <property type="entry name" value="EXPRESSED PROTEIN"/>
    <property type="match status" value="1"/>
</dbReference>
<protein>
    <submittedName>
        <fullName evidence="2 3">Uncharacterized protein</fullName>
    </submittedName>
</protein>
<accession>A0A0R0FMA7</accession>
<dbReference type="PaxDb" id="3847-GLYMA17G17760.3"/>
<evidence type="ECO:0000313" key="3">
    <source>
        <dbReference type="EnsemblPlants" id="KRH04467"/>
    </source>
</evidence>
<proteinExistence type="predicted"/>
<keyword evidence="4" id="KW-1185">Reference proteome</keyword>
<dbReference type="Proteomes" id="UP000008827">
    <property type="component" value="Chromosome 17"/>
</dbReference>
<reference evidence="2 3" key="1">
    <citation type="journal article" date="2010" name="Nature">
        <title>Genome sequence of the palaeopolyploid soybean.</title>
        <authorList>
            <person name="Schmutz J."/>
            <person name="Cannon S.B."/>
            <person name="Schlueter J."/>
            <person name="Ma J."/>
            <person name="Mitros T."/>
            <person name="Nelson W."/>
            <person name="Hyten D.L."/>
            <person name="Song Q."/>
            <person name="Thelen J.J."/>
            <person name="Cheng J."/>
            <person name="Xu D."/>
            <person name="Hellsten U."/>
            <person name="May G.D."/>
            <person name="Yu Y."/>
            <person name="Sakurai T."/>
            <person name="Umezawa T."/>
            <person name="Bhattacharyya M.K."/>
            <person name="Sandhu D."/>
            <person name="Valliyodan B."/>
            <person name="Lindquist E."/>
            <person name="Peto M."/>
            <person name="Grant D."/>
            <person name="Shu S."/>
            <person name="Goodstein D."/>
            <person name="Barry K."/>
            <person name="Futrell-Griggs M."/>
            <person name="Abernathy B."/>
            <person name="Du J."/>
            <person name="Tian Z."/>
            <person name="Zhu L."/>
            <person name="Gill N."/>
            <person name="Joshi T."/>
            <person name="Libault M."/>
            <person name="Sethuraman A."/>
            <person name="Zhang X.-C."/>
            <person name="Shinozaki K."/>
            <person name="Nguyen H.T."/>
            <person name="Wing R.A."/>
            <person name="Cregan P."/>
            <person name="Specht J."/>
            <person name="Grimwood J."/>
            <person name="Rokhsar D."/>
            <person name="Stacey G."/>
            <person name="Shoemaker R.C."/>
            <person name="Jackson S.A."/>
        </authorList>
    </citation>
    <scope>NUCLEOTIDE SEQUENCE [LARGE SCALE GENOMIC DNA]</scope>
    <source>
        <strain evidence="3">cv. Williams 82</strain>
        <tissue evidence="2">Callus</tissue>
    </source>
</reference>
<dbReference type="EnsemblPlants" id="KRH04467">
    <property type="protein sequence ID" value="KRH04467"/>
    <property type="gene ID" value="GLYMA_17G163400"/>
</dbReference>
<gene>
    <name evidence="2" type="ORF">GLYMA_17G163400</name>
</gene>
<reference evidence="2" key="3">
    <citation type="submission" date="2018-07" db="EMBL/GenBank/DDBJ databases">
        <title>WGS assembly of Glycine max.</title>
        <authorList>
            <person name="Schmutz J."/>
            <person name="Cannon S."/>
            <person name="Schlueter J."/>
            <person name="Ma J."/>
            <person name="Mitros T."/>
            <person name="Nelson W."/>
            <person name="Hyten D."/>
            <person name="Song Q."/>
            <person name="Thelen J."/>
            <person name="Cheng J."/>
            <person name="Xu D."/>
            <person name="Hellsten U."/>
            <person name="May G."/>
            <person name="Yu Y."/>
            <person name="Sakurai T."/>
            <person name="Umezawa T."/>
            <person name="Bhattacharyya M."/>
            <person name="Sandhu D."/>
            <person name="Valliyodan B."/>
            <person name="Lindquist E."/>
            <person name="Peto M."/>
            <person name="Grant D."/>
            <person name="Shu S."/>
            <person name="Goodstein D."/>
            <person name="Barry K."/>
            <person name="Futrell-Griggs M."/>
            <person name="Abernathy B."/>
            <person name="Du J."/>
            <person name="Tian Z."/>
            <person name="Zhu L."/>
            <person name="Gill N."/>
            <person name="Joshi T."/>
            <person name="Libault M."/>
            <person name="Sethuraman A."/>
            <person name="Zhang X."/>
            <person name="Shinozaki K."/>
            <person name="Nguyen H."/>
            <person name="Wing R."/>
            <person name="Cregan P."/>
            <person name="Specht J."/>
            <person name="Grimwood J."/>
            <person name="Rokhsar D."/>
            <person name="Stacey G."/>
            <person name="Shoemaker R."/>
            <person name="Jackson S."/>
        </authorList>
    </citation>
    <scope>NUCLEOTIDE SEQUENCE</scope>
    <source>
        <tissue evidence="2">Callus</tissue>
    </source>
</reference>
<dbReference type="FunCoup" id="A0A0R0FMA7">
    <property type="interactions" value="206"/>
</dbReference>
<dbReference type="EMBL" id="CM000850">
    <property type="protein sequence ID" value="KRH04467.1"/>
    <property type="molecule type" value="Genomic_DNA"/>
</dbReference>
<dbReference type="OrthoDB" id="666348at2759"/>